<dbReference type="AlphaFoldDB" id="A0A4V2NW28"/>
<sequence length="147" mass="16848">MKRHLLNIVTVLLVNTALAQGGFRSCGNGESLPTFVGRLGRADSVGTGHYQPMVIYQYDTEGKLLYLKAVRGKFDGNRKFDLSQTDYLDSLGRVYLSQQIRDGKLYFCLRYFYRKDGSLECRQGFVDGKIVTVYDKNSPWDQLWDQL</sequence>
<evidence type="ECO:0008006" key="4">
    <source>
        <dbReference type="Google" id="ProtNLM"/>
    </source>
</evidence>
<gene>
    <name evidence="2" type="ORF">EPD60_07785</name>
</gene>
<organism evidence="2 3">
    <name type="scientific">Flaviaesturariibacter flavus</name>
    <dbReference type="NCBI Taxonomy" id="2502780"/>
    <lineage>
        <taxon>Bacteria</taxon>
        <taxon>Pseudomonadati</taxon>
        <taxon>Bacteroidota</taxon>
        <taxon>Chitinophagia</taxon>
        <taxon>Chitinophagales</taxon>
        <taxon>Chitinophagaceae</taxon>
        <taxon>Flaviaestuariibacter</taxon>
    </lineage>
</organism>
<name>A0A4V2NW28_9BACT</name>
<proteinExistence type="predicted"/>
<accession>A0A4V2NW28</accession>
<feature type="chain" id="PRO_5020911246" description="Toxin-antitoxin system YwqK family antitoxin" evidence="1">
    <location>
        <begin position="20"/>
        <end position="147"/>
    </location>
</feature>
<keyword evidence="3" id="KW-1185">Reference proteome</keyword>
<dbReference type="EMBL" id="SJZI01000020">
    <property type="protein sequence ID" value="TCJ15752.1"/>
    <property type="molecule type" value="Genomic_DNA"/>
</dbReference>
<reference evidence="2 3" key="1">
    <citation type="submission" date="2019-03" db="EMBL/GenBank/DDBJ databases">
        <authorList>
            <person name="Kim M.K.M."/>
        </authorList>
    </citation>
    <scope>NUCLEOTIDE SEQUENCE [LARGE SCALE GENOMIC DNA]</scope>
    <source>
        <strain evidence="2 3">17J68-12</strain>
    </source>
</reference>
<evidence type="ECO:0000313" key="3">
    <source>
        <dbReference type="Proteomes" id="UP000295334"/>
    </source>
</evidence>
<evidence type="ECO:0000256" key="1">
    <source>
        <dbReference type="SAM" id="SignalP"/>
    </source>
</evidence>
<comment type="caution">
    <text evidence="2">The sequence shown here is derived from an EMBL/GenBank/DDBJ whole genome shotgun (WGS) entry which is preliminary data.</text>
</comment>
<dbReference type="Proteomes" id="UP000295334">
    <property type="component" value="Unassembled WGS sequence"/>
</dbReference>
<evidence type="ECO:0000313" key="2">
    <source>
        <dbReference type="EMBL" id="TCJ15752.1"/>
    </source>
</evidence>
<dbReference type="RefSeq" id="WP_131448550.1">
    <property type="nucleotide sequence ID" value="NZ_SJZI01000020.1"/>
</dbReference>
<feature type="signal peptide" evidence="1">
    <location>
        <begin position="1"/>
        <end position="19"/>
    </location>
</feature>
<protein>
    <recommendedName>
        <fullName evidence="4">Toxin-antitoxin system YwqK family antitoxin</fullName>
    </recommendedName>
</protein>
<keyword evidence="1" id="KW-0732">Signal</keyword>